<protein>
    <submittedName>
        <fullName evidence="3">tRNA-guanine family transglycosylase</fullName>
    </submittedName>
</protein>
<dbReference type="PANTHER" id="PTHR46499:SF1">
    <property type="entry name" value="QUEUINE TRNA-RIBOSYLTRANSFERASE"/>
    <property type="match status" value="1"/>
</dbReference>
<dbReference type="Gene3D" id="3.20.20.105">
    <property type="entry name" value="Queuine tRNA-ribosyltransferase-like"/>
    <property type="match status" value="1"/>
</dbReference>
<dbReference type="InterPro" id="IPR002616">
    <property type="entry name" value="tRNA_ribo_trans-like"/>
</dbReference>
<dbReference type="NCBIfam" id="TIGR00449">
    <property type="entry name" value="tgt_general"/>
    <property type="match status" value="1"/>
</dbReference>
<reference evidence="3" key="1">
    <citation type="submission" date="2021-03" db="EMBL/GenBank/DDBJ databases">
        <title>Genomic Encyclopedia of Type Strains, Phase IV (KMG-IV): sequencing the most valuable type-strain genomes for metagenomic binning, comparative biology and taxonomic classification.</title>
        <authorList>
            <person name="Goeker M."/>
        </authorList>
    </citation>
    <scope>NUCLEOTIDE SEQUENCE</scope>
    <source>
        <strain evidence="3">DSM 23564</strain>
    </source>
</reference>
<organism evidence="3 4">
    <name type="scientific">Halorubrum alkaliphilum</name>
    <dbReference type="NCBI Taxonomy" id="261290"/>
    <lineage>
        <taxon>Archaea</taxon>
        <taxon>Methanobacteriati</taxon>
        <taxon>Methanobacteriota</taxon>
        <taxon>Stenosarchaea group</taxon>
        <taxon>Halobacteria</taxon>
        <taxon>Halobacteriales</taxon>
        <taxon>Haloferacaceae</taxon>
        <taxon>Halorubrum</taxon>
    </lineage>
</organism>
<feature type="domain" description="tRNA-guanine(15) transglycosylase-like" evidence="2">
    <location>
        <begin position="115"/>
        <end position="385"/>
    </location>
</feature>
<evidence type="ECO:0000259" key="2">
    <source>
        <dbReference type="Pfam" id="PF01702"/>
    </source>
</evidence>
<dbReference type="GO" id="GO:0005737">
    <property type="term" value="C:cytoplasm"/>
    <property type="evidence" value="ECO:0007669"/>
    <property type="project" value="TreeGrafter"/>
</dbReference>
<evidence type="ECO:0000313" key="4">
    <source>
        <dbReference type="Proteomes" id="UP000823588"/>
    </source>
</evidence>
<dbReference type="AlphaFoldDB" id="A0A8T4GIL2"/>
<sequence>MAVDNRLQQAAGFNIEGTTGDARAGELTINGVSMETPSLFPVINFYGGGRSGSVFGGSTHRTVKELINGDDRVAGVDCSHIFEGAMMSVGSLTDYGINRDLLQTYLSSPIKRRAEFHGFEGIIFADSGGYKNLTQGALDGSDFELEMNQARVFEMQQQLGGEIIVNLDIPIEPDDSFEERCRKARLTAENVDEFLELSKDYPAARYLTVHGYNYSMIDTFMQELQSILGDIDISATFDGIALGSLVPKKDDRELLINAVQGCRDVMAERGFDDLPLHVLGISNTAIPLLAAVGADTFDSSSYMQAAINGKYYKSLLSTVRVEDADFKDCSCPVCSSPELRSRMNGNTQYRKDQMGPAAVHNLYVQMTELKNIRERIQMDGTDGLVDYIENTIGRNDSTRKHAHRVVNESLGGYF</sequence>
<dbReference type="Pfam" id="PF01702">
    <property type="entry name" value="TGT"/>
    <property type="match status" value="1"/>
</dbReference>
<dbReference type="EMBL" id="JAGGKQ010000018">
    <property type="protein sequence ID" value="MBP1923261.1"/>
    <property type="molecule type" value="Genomic_DNA"/>
</dbReference>
<dbReference type="Proteomes" id="UP000823588">
    <property type="component" value="Unassembled WGS sequence"/>
</dbReference>
<keyword evidence="4" id="KW-1185">Reference proteome</keyword>
<evidence type="ECO:0000313" key="3">
    <source>
        <dbReference type="EMBL" id="MBP1923261.1"/>
    </source>
</evidence>
<dbReference type="InterPro" id="IPR036511">
    <property type="entry name" value="TGT-like_sf"/>
</dbReference>
<name>A0A8T4GIL2_9EURY</name>
<dbReference type="PANTHER" id="PTHR46499">
    <property type="entry name" value="QUEUINE TRNA-RIBOSYLTRANSFERASE"/>
    <property type="match status" value="1"/>
</dbReference>
<keyword evidence="1" id="KW-0819">tRNA processing</keyword>
<evidence type="ECO:0000256" key="1">
    <source>
        <dbReference type="ARBA" id="ARBA00022694"/>
    </source>
</evidence>
<dbReference type="GO" id="GO:0002099">
    <property type="term" value="P:tRNA wobble guanine modification"/>
    <property type="evidence" value="ECO:0007669"/>
    <property type="project" value="TreeGrafter"/>
</dbReference>
<dbReference type="RefSeq" id="WP_245202742.1">
    <property type="nucleotide sequence ID" value="NZ_JAGGKQ010000018.1"/>
</dbReference>
<dbReference type="SUPFAM" id="SSF51713">
    <property type="entry name" value="tRNA-guanine transglycosylase"/>
    <property type="match status" value="1"/>
</dbReference>
<accession>A0A8T4GIL2</accession>
<proteinExistence type="predicted"/>
<dbReference type="InterPro" id="IPR050076">
    <property type="entry name" value="ArchSynthase1/Queuine_TRR"/>
</dbReference>
<comment type="caution">
    <text evidence="3">The sequence shown here is derived from an EMBL/GenBank/DDBJ whole genome shotgun (WGS) entry which is preliminary data.</text>
</comment>
<gene>
    <name evidence="3" type="ORF">J2751_002300</name>
</gene>